<organism evidence="1 2">
    <name type="scientific">Rhizopus oryzae</name>
    <name type="common">Mucormycosis agent</name>
    <name type="synonym">Rhizopus arrhizus var. delemar</name>
    <dbReference type="NCBI Taxonomy" id="64495"/>
    <lineage>
        <taxon>Eukaryota</taxon>
        <taxon>Fungi</taxon>
        <taxon>Fungi incertae sedis</taxon>
        <taxon>Mucoromycota</taxon>
        <taxon>Mucoromycotina</taxon>
        <taxon>Mucoromycetes</taxon>
        <taxon>Mucorales</taxon>
        <taxon>Mucorineae</taxon>
        <taxon>Rhizopodaceae</taxon>
        <taxon>Rhizopus</taxon>
    </lineage>
</organism>
<dbReference type="EMBL" id="JAANQT010001610">
    <property type="protein sequence ID" value="KAG1304529.1"/>
    <property type="molecule type" value="Genomic_DNA"/>
</dbReference>
<dbReference type="AlphaFoldDB" id="A0A9P6X3S7"/>
<protein>
    <submittedName>
        <fullName evidence="1">Uncharacterized protein</fullName>
    </submittedName>
</protein>
<comment type="caution">
    <text evidence="1">The sequence shown here is derived from an EMBL/GenBank/DDBJ whole genome shotgun (WGS) entry which is preliminary data.</text>
</comment>
<name>A0A9P6X3S7_RHIOR</name>
<evidence type="ECO:0000313" key="1">
    <source>
        <dbReference type="EMBL" id="KAG1304529.1"/>
    </source>
</evidence>
<accession>A0A9P6X3S7</accession>
<sequence>MDQCSLIIHAYGTYVALGYFLTSGSLSLNALKYKEDQTVQQLYETFHNLVMEELKHKRKSVEPLQSFLAQVKRKIDSMDQEIAKKLKDCVHESLEMISEQNKLLLTASNQDNINDNKYTEEDILFIESSSTVGKNKNWNKLKLAYESIMATHERTADDSIINSILAAVNSERADSSNRHSHLWKVEYKLSGTLINPIMYNSAGHVHGNYDEKWVKKKIHYYVKGKGANSIKILLQRIQPDMSDLLTELQFTHVADLITMHVEGSKKSLLERMNCVDREESVIVVTNILSADKLTSESKLISSLGKYYDLICYLDYQLYNMYPNNGVTSRWWEFRQRFELGSSNRSIKNEGMKMIAAVFDLVGATVNTEDEKFALTERRWNGVVNAKQVINLIRDNNWENAYALLFNRKNNLNSDEHKYGGSLAGASSNRFISKFVGKIGLKLDLKNTNVPAFKDVASSMCVVKALVSEDHYIQFEYIIPFDIRQKVEGLWASYRQAMPLPSETN</sequence>
<evidence type="ECO:0000313" key="2">
    <source>
        <dbReference type="Proteomes" id="UP000716291"/>
    </source>
</evidence>
<reference evidence="1" key="1">
    <citation type="journal article" date="2020" name="Microb. Genom.">
        <title>Genetic diversity of clinical and environmental Mucorales isolates obtained from an investigation of mucormycosis cases among solid organ transplant recipients.</title>
        <authorList>
            <person name="Nguyen M.H."/>
            <person name="Kaul D."/>
            <person name="Muto C."/>
            <person name="Cheng S.J."/>
            <person name="Richter R.A."/>
            <person name="Bruno V.M."/>
            <person name="Liu G."/>
            <person name="Beyhan S."/>
            <person name="Sundermann A.J."/>
            <person name="Mounaud S."/>
            <person name="Pasculle A.W."/>
            <person name="Nierman W.C."/>
            <person name="Driscoll E."/>
            <person name="Cumbie R."/>
            <person name="Clancy C.J."/>
            <person name="Dupont C.L."/>
        </authorList>
    </citation>
    <scope>NUCLEOTIDE SEQUENCE</scope>
    <source>
        <strain evidence="1">GL11</strain>
    </source>
</reference>
<proteinExistence type="predicted"/>
<keyword evidence="2" id="KW-1185">Reference proteome</keyword>
<gene>
    <name evidence="1" type="ORF">G6F64_009130</name>
</gene>
<dbReference type="Proteomes" id="UP000716291">
    <property type="component" value="Unassembled WGS sequence"/>
</dbReference>